<evidence type="ECO:0000256" key="3">
    <source>
        <dbReference type="ARBA" id="ARBA00022475"/>
    </source>
</evidence>
<protein>
    <recommendedName>
        <fullName evidence="7">Glycosyltransferase 2-like domain-containing protein</fullName>
    </recommendedName>
</protein>
<dbReference type="InterPro" id="IPR001173">
    <property type="entry name" value="Glyco_trans_2-like"/>
</dbReference>
<dbReference type="EMBL" id="NPBS01000084">
    <property type="protein sequence ID" value="PAF24958.1"/>
    <property type="molecule type" value="Genomic_DNA"/>
</dbReference>
<comment type="similarity">
    <text evidence="2">Belongs to the CDP-glycerol glycerophosphotransferase family.</text>
</comment>
<evidence type="ECO:0000313" key="8">
    <source>
        <dbReference type="EMBL" id="PAF24958.1"/>
    </source>
</evidence>
<keyword evidence="3" id="KW-1003">Cell membrane</keyword>
<dbReference type="Gene3D" id="3.40.50.11820">
    <property type="match status" value="1"/>
</dbReference>
<evidence type="ECO:0000256" key="1">
    <source>
        <dbReference type="ARBA" id="ARBA00004202"/>
    </source>
</evidence>
<evidence type="ECO:0000256" key="6">
    <source>
        <dbReference type="ARBA" id="ARBA00023136"/>
    </source>
</evidence>
<dbReference type="Proteomes" id="UP000216133">
    <property type="component" value="Unassembled WGS sequence"/>
</dbReference>
<keyword evidence="5" id="KW-0777">Teichoic acid biosynthesis</keyword>
<dbReference type="PANTHER" id="PTHR37316">
    <property type="entry name" value="TEICHOIC ACID GLYCEROL-PHOSPHATE PRIMASE"/>
    <property type="match status" value="1"/>
</dbReference>
<evidence type="ECO:0000256" key="4">
    <source>
        <dbReference type="ARBA" id="ARBA00022679"/>
    </source>
</evidence>
<evidence type="ECO:0000259" key="7">
    <source>
        <dbReference type="Pfam" id="PF00535"/>
    </source>
</evidence>
<dbReference type="GO" id="GO:0047355">
    <property type="term" value="F:CDP-glycerol glycerophosphotransferase activity"/>
    <property type="evidence" value="ECO:0007669"/>
    <property type="project" value="InterPro"/>
</dbReference>
<evidence type="ECO:0000256" key="5">
    <source>
        <dbReference type="ARBA" id="ARBA00022944"/>
    </source>
</evidence>
<dbReference type="Gene3D" id="3.90.550.10">
    <property type="entry name" value="Spore Coat Polysaccharide Biosynthesis Protein SpsA, Chain A"/>
    <property type="match status" value="1"/>
</dbReference>
<accession>A0A268RXG0</accession>
<dbReference type="RefSeq" id="WP_095238468.1">
    <property type="nucleotide sequence ID" value="NZ_CP155469.1"/>
</dbReference>
<dbReference type="Gene3D" id="3.40.50.12580">
    <property type="match status" value="1"/>
</dbReference>
<dbReference type="GO" id="GO:0005886">
    <property type="term" value="C:plasma membrane"/>
    <property type="evidence" value="ECO:0007669"/>
    <property type="project" value="UniProtKB-SubCell"/>
</dbReference>
<dbReference type="InterPro" id="IPR051612">
    <property type="entry name" value="Teichoic_Acid_Biosynth"/>
</dbReference>
<dbReference type="AlphaFoldDB" id="A0A268RXG0"/>
<sequence>MYEISIITPVSQQDEKYIKRCYESVKGQLQANVEWIVILEGDSPLAEQVQLENRENPNVDIKVVVDTELKNVNEKRNKGIEVATGEYLYFLDVDDLLHEHTLYVLLESAKSNSDSYDVVLGAIKETNVSVHLPSSYSRMLKRLLENRIAKPKTLAVKKYRASALNTLFKRDFILEHGIYFEENVLGFSDILFTSQAYTKTTKAVVYDKDAIYLKLIRNDPINDPSIAQALNGIEWYPQSMAQAIASLEDGQPFKNVLLKRFLKAYHYKYLNGIYNDDPDDVYKGVWADAFKRIGLDQFSFSRSIHQKEIQHLCEGHYNKAARMANRRLNFRTLKKIKKKPGSYRRVLYQKWFTKKLAIKKDYILYESFLGRNYSDSPKYIYEYLNRTYPGKYKHIWVFNDPEREEPKGVVKVKRFGLKHLYFMARAKFHVNNMRQPKWFVKRPGQVFLATWHGTPLKKLVFDMNEVHSANPNYKKDFYLQSRAWDYLVSANHYSTEIFKRAFMFDNEILEHGYPRNDLLYAENKEQIAEQLKAKLQLPKDKKIVLYAPTWRDDEFYKPGQYKFKLQLDLEKLKAALGDEYFFMIRTHYFIADKLDFSGVEDFVYNASQYDDVTELYLLADVLITDYSSVFFDYANLKRPILFFTYDLEKYRDTLRGFYIDLETDVPGPLLKTTDEIIAALANLNETKELYRDRIEKFYDEYCHLDDGRASEKIAEKVIVSAK</sequence>
<feature type="domain" description="Glycosyltransferase 2-like" evidence="7">
    <location>
        <begin position="5"/>
        <end position="152"/>
    </location>
</feature>
<comment type="caution">
    <text evidence="8">The sequence shown here is derived from an EMBL/GenBank/DDBJ whole genome shotgun (WGS) entry which is preliminary data.</text>
</comment>
<dbReference type="PANTHER" id="PTHR37316:SF3">
    <property type="entry name" value="TEICHOIC ACID GLYCEROL-PHOSPHATE TRANSFERASE"/>
    <property type="match status" value="1"/>
</dbReference>
<dbReference type="GO" id="GO:0019350">
    <property type="term" value="P:teichoic acid biosynthetic process"/>
    <property type="evidence" value="ECO:0007669"/>
    <property type="project" value="UniProtKB-KW"/>
</dbReference>
<dbReference type="InterPro" id="IPR043148">
    <property type="entry name" value="TagF_C"/>
</dbReference>
<dbReference type="Pfam" id="PF00535">
    <property type="entry name" value="Glycos_transf_2"/>
    <property type="match status" value="1"/>
</dbReference>
<proteinExistence type="inferred from homology"/>
<evidence type="ECO:0000313" key="9">
    <source>
        <dbReference type="Proteomes" id="UP000216133"/>
    </source>
</evidence>
<name>A0A268RXG0_SHOCL</name>
<organism evidence="8 9">
    <name type="scientific">Shouchella clausii</name>
    <name type="common">Alkalihalobacillus clausii</name>
    <dbReference type="NCBI Taxonomy" id="79880"/>
    <lineage>
        <taxon>Bacteria</taxon>
        <taxon>Bacillati</taxon>
        <taxon>Bacillota</taxon>
        <taxon>Bacilli</taxon>
        <taxon>Bacillales</taxon>
        <taxon>Bacillaceae</taxon>
        <taxon>Shouchella</taxon>
    </lineage>
</organism>
<keyword evidence="4" id="KW-0808">Transferase</keyword>
<dbReference type="Pfam" id="PF04464">
    <property type="entry name" value="Glyphos_transf"/>
    <property type="match status" value="1"/>
</dbReference>
<comment type="subcellular location">
    <subcellularLocation>
        <location evidence="1">Cell membrane</location>
        <topology evidence="1">Peripheral membrane protein</topology>
    </subcellularLocation>
</comment>
<evidence type="ECO:0000256" key="2">
    <source>
        <dbReference type="ARBA" id="ARBA00010488"/>
    </source>
</evidence>
<gene>
    <name evidence="8" type="ORF">CHH61_16090</name>
</gene>
<keyword evidence="6" id="KW-0472">Membrane</keyword>
<dbReference type="InterPro" id="IPR007554">
    <property type="entry name" value="Glycerophosphate_synth"/>
</dbReference>
<dbReference type="SUPFAM" id="SSF53756">
    <property type="entry name" value="UDP-Glycosyltransferase/glycogen phosphorylase"/>
    <property type="match status" value="1"/>
</dbReference>
<reference evidence="8 9" key="1">
    <citation type="submission" date="2017-07" db="EMBL/GenBank/DDBJ databases">
        <title>Isolation and whole genome analysis of endospore-forming bacteria from heroin.</title>
        <authorList>
            <person name="Kalinowski J."/>
            <person name="Ahrens B."/>
            <person name="Al-Dilaimi A."/>
            <person name="Winkler A."/>
            <person name="Wibberg D."/>
            <person name="Schleenbecker U."/>
            <person name="Ruckert C."/>
            <person name="Wolfel R."/>
            <person name="Grass G."/>
        </authorList>
    </citation>
    <scope>NUCLEOTIDE SEQUENCE [LARGE SCALE GENOMIC DNA]</scope>
    <source>
        <strain evidence="8 9">7523-2</strain>
    </source>
</reference>
<dbReference type="SUPFAM" id="SSF53448">
    <property type="entry name" value="Nucleotide-diphospho-sugar transferases"/>
    <property type="match status" value="1"/>
</dbReference>
<dbReference type="InterPro" id="IPR029044">
    <property type="entry name" value="Nucleotide-diphossugar_trans"/>
</dbReference>
<dbReference type="InterPro" id="IPR043149">
    <property type="entry name" value="TagF_N"/>
</dbReference>